<gene>
    <name evidence="2" type="ORF">OXX778_LOCUS2561</name>
</gene>
<dbReference type="PANTHER" id="PTHR12824">
    <property type="entry name" value="GROUP XII SECRETORY PHOSPHOLIPASE A2 FAMILY MEMBER"/>
    <property type="match status" value="1"/>
</dbReference>
<organism evidence="2 3">
    <name type="scientific">Brachionus calyciflorus</name>
    <dbReference type="NCBI Taxonomy" id="104777"/>
    <lineage>
        <taxon>Eukaryota</taxon>
        <taxon>Metazoa</taxon>
        <taxon>Spiralia</taxon>
        <taxon>Gnathifera</taxon>
        <taxon>Rotifera</taxon>
        <taxon>Eurotatoria</taxon>
        <taxon>Monogononta</taxon>
        <taxon>Pseudotrocha</taxon>
        <taxon>Ploima</taxon>
        <taxon>Brachionidae</taxon>
        <taxon>Brachionus</taxon>
    </lineage>
</organism>
<dbReference type="PANTHER" id="PTHR12824:SF8">
    <property type="entry name" value="GXIVSPLA2, ISOFORM A"/>
    <property type="match status" value="1"/>
</dbReference>
<evidence type="ECO:0000313" key="2">
    <source>
        <dbReference type="EMBL" id="CAF0726684.1"/>
    </source>
</evidence>
<keyword evidence="3" id="KW-1185">Reference proteome</keyword>
<dbReference type="Gene3D" id="1.20.90.10">
    <property type="entry name" value="Phospholipase A2 domain"/>
    <property type="match status" value="1"/>
</dbReference>
<dbReference type="GO" id="GO:0050482">
    <property type="term" value="P:arachidonate secretion"/>
    <property type="evidence" value="ECO:0007669"/>
    <property type="project" value="InterPro"/>
</dbReference>
<dbReference type="InterPro" id="IPR036444">
    <property type="entry name" value="PLipase_A2_dom_sf"/>
</dbReference>
<sequence>MMKTLFKFILITLVFSLVIAEDLKFQSARFSCSFNCPKNKKLVAKQNYQSSPNGCGSYGITFDFGLLNAREFNTCCNNHDLCYANCATTKRTCDSNFNSCLTNTCSDLIRKNRWNFVIRTACSVVVKGMTETVEKIGCPAFINSKNKACQCQ</sequence>
<dbReference type="OrthoDB" id="3935740at2759"/>
<dbReference type="Proteomes" id="UP000663879">
    <property type="component" value="Unassembled WGS sequence"/>
</dbReference>
<comment type="caution">
    <text evidence="2">The sequence shown here is derived from an EMBL/GenBank/DDBJ whole genome shotgun (WGS) entry which is preliminary data.</text>
</comment>
<accession>A0A813MNH0</accession>
<name>A0A813MNH0_9BILA</name>
<dbReference type="SUPFAM" id="SSF48619">
    <property type="entry name" value="Phospholipase A2, PLA2"/>
    <property type="match status" value="1"/>
</dbReference>
<evidence type="ECO:0000256" key="1">
    <source>
        <dbReference type="SAM" id="SignalP"/>
    </source>
</evidence>
<dbReference type="GO" id="GO:0005509">
    <property type="term" value="F:calcium ion binding"/>
    <property type="evidence" value="ECO:0007669"/>
    <property type="project" value="InterPro"/>
</dbReference>
<proteinExistence type="predicted"/>
<dbReference type="GO" id="GO:0016042">
    <property type="term" value="P:lipid catabolic process"/>
    <property type="evidence" value="ECO:0007669"/>
    <property type="project" value="InterPro"/>
</dbReference>
<feature type="chain" id="PRO_5032607027" evidence="1">
    <location>
        <begin position="21"/>
        <end position="152"/>
    </location>
</feature>
<reference evidence="2" key="1">
    <citation type="submission" date="2021-02" db="EMBL/GenBank/DDBJ databases">
        <authorList>
            <person name="Nowell W R."/>
        </authorList>
    </citation>
    <scope>NUCLEOTIDE SEQUENCE</scope>
    <source>
        <strain evidence="2">Ploen Becks lab</strain>
    </source>
</reference>
<protein>
    <submittedName>
        <fullName evidence="2">Uncharacterized protein</fullName>
    </submittedName>
</protein>
<dbReference type="InterPro" id="IPR010711">
    <property type="entry name" value="PLA2G12"/>
</dbReference>
<feature type="signal peptide" evidence="1">
    <location>
        <begin position="1"/>
        <end position="20"/>
    </location>
</feature>
<dbReference type="Pfam" id="PF06951">
    <property type="entry name" value="PLA2G12"/>
    <property type="match status" value="1"/>
</dbReference>
<dbReference type="GO" id="GO:0006644">
    <property type="term" value="P:phospholipid metabolic process"/>
    <property type="evidence" value="ECO:0007669"/>
    <property type="project" value="InterPro"/>
</dbReference>
<dbReference type="AlphaFoldDB" id="A0A813MNH0"/>
<evidence type="ECO:0000313" key="3">
    <source>
        <dbReference type="Proteomes" id="UP000663879"/>
    </source>
</evidence>
<dbReference type="GO" id="GO:0004623">
    <property type="term" value="F:phospholipase A2 activity"/>
    <property type="evidence" value="ECO:0007669"/>
    <property type="project" value="InterPro"/>
</dbReference>
<dbReference type="EMBL" id="CAJNOC010000203">
    <property type="protein sequence ID" value="CAF0726684.1"/>
    <property type="molecule type" value="Genomic_DNA"/>
</dbReference>
<keyword evidence="1" id="KW-0732">Signal</keyword>
<dbReference type="GO" id="GO:0005576">
    <property type="term" value="C:extracellular region"/>
    <property type="evidence" value="ECO:0007669"/>
    <property type="project" value="InterPro"/>
</dbReference>